<protein>
    <submittedName>
        <fullName evidence="1">Uncharacterized protein</fullName>
    </submittedName>
</protein>
<reference evidence="1" key="2">
    <citation type="submission" date="2020-11" db="EMBL/GenBank/DDBJ databases">
        <authorList>
            <person name="McCartney M.A."/>
            <person name="Auch B."/>
            <person name="Kono T."/>
            <person name="Mallez S."/>
            <person name="Becker A."/>
            <person name="Gohl D.M."/>
            <person name="Silverstein K.A.T."/>
            <person name="Koren S."/>
            <person name="Bechman K.B."/>
            <person name="Herman A."/>
            <person name="Abrahante J.E."/>
            <person name="Garbe J."/>
        </authorList>
    </citation>
    <scope>NUCLEOTIDE SEQUENCE</scope>
    <source>
        <strain evidence="1">Duluth1</strain>
        <tissue evidence="1">Whole animal</tissue>
    </source>
</reference>
<organism evidence="1 2">
    <name type="scientific">Dreissena polymorpha</name>
    <name type="common">Zebra mussel</name>
    <name type="synonym">Mytilus polymorpha</name>
    <dbReference type="NCBI Taxonomy" id="45954"/>
    <lineage>
        <taxon>Eukaryota</taxon>
        <taxon>Metazoa</taxon>
        <taxon>Spiralia</taxon>
        <taxon>Lophotrochozoa</taxon>
        <taxon>Mollusca</taxon>
        <taxon>Bivalvia</taxon>
        <taxon>Autobranchia</taxon>
        <taxon>Heteroconchia</taxon>
        <taxon>Euheterodonta</taxon>
        <taxon>Imparidentia</taxon>
        <taxon>Neoheterodontei</taxon>
        <taxon>Myida</taxon>
        <taxon>Dreissenoidea</taxon>
        <taxon>Dreissenidae</taxon>
        <taxon>Dreissena</taxon>
    </lineage>
</organism>
<sequence>MLHTARNSIPSRNCSLFLCSSPGLLSVPNFGWPNNELPSVSSFVKSMRNRREVPFLAVLHAFNSDATCS</sequence>
<comment type="caution">
    <text evidence="1">The sequence shown here is derived from an EMBL/GenBank/DDBJ whole genome shotgun (WGS) entry which is preliminary data.</text>
</comment>
<name>A0A9D4G5Q5_DREPO</name>
<evidence type="ECO:0000313" key="2">
    <source>
        <dbReference type="Proteomes" id="UP000828390"/>
    </source>
</evidence>
<keyword evidence="2" id="KW-1185">Reference proteome</keyword>
<proteinExistence type="predicted"/>
<evidence type="ECO:0000313" key="1">
    <source>
        <dbReference type="EMBL" id="KAH3809055.1"/>
    </source>
</evidence>
<gene>
    <name evidence="1" type="ORF">DPMN_137418</name>
</gene>
<dbReference type="EMBL" id="JAIWYP010000006">
    <property type="protein sequence ID" value="KAH3809055.1"/>
    <property type="molecule type" value="Genomic_DNA"/>
</dbReference>
<dbReference type="AlphaFoldDB" id="A0A9D4G5Q5"/>
<accession>A0A9D4G5Q5</accession>
<dbReference type="Proteomes" id="UP000828390">
    <property type="component" value="Unassembled WGS sequence"/>
</dbReference>
<reference evidence="1" key="1">
    <citation type="journal article" date="2019" name="bioRxiv">
        <title>The Genome of the Zebra Mussel, Dreissena polymorpha: A Resource for Invasive Species Research.</title>
        <authorList>
            <person name="McCartney M.A."/>
            <person name="Auch B."/>
            <person name="Kono T."/>
            <person name="Mallez S."/>
            <person name="Zhang Y."/>
            <person name="Obille A."/>
            <person name="Becker A."/>
            <person name="Abrahante J.E."/>
            <person name="Garbe J."/>
            <person name="Badalamenti J.P."/>
            <person name="Herman A."/>
            <person name="Mangelson H."/>
            <person name="Liachko I."/>
            <person name="Sullivan S."/>
            <person name="Sone E.D."/>
            <person name="Koren S."/>
            <person name="Silverstein K.A.T."/>
            <person name="Beckman K.B."/>
            <person name="Gohl D.M."/>
        </authorList>
    </citation>
    <scope>NUCLEOTIDE SEQUENCE</scope>
    <source>
        <strain evidence="1">Duluth1</strain>
        <tissue evidence="1">Whole animal</tissue>
    </source>
</reference>